<dbReference type="OrthoDB" id="331625at2"/>
<dbReference type="Proteomes" id="UP000318405">
    <property type="component" value="Unassembled WGS sequence"/>
</dbReference>
<gene>
    <name evidence="5" type="ORF">FOZ76_07580</name>
</gene>
<evidence type="ECO:0000256" key="3">
    <source>
        <dbReference type="RuleBase" id="RU003939"/>
    </source>
</evidence>
<dbReference type="Pfam" id="PF00216">
    <property type="entry name" value="Bac_DNA_binding"/>
    <property type="match status" value="1"/>
</dbReference>
<dbReference type="Gene3D" id="4.10.520.10">
    <property type="entry name" value="IHF-like DNA-binding proteins"/>
    <property type="match status" value="1"/>
</dbReference>
<organism evidence="5 6">
    <name type="scientific">Verticiella sediminum</name>
    <dbReference type="NCBI Taxonomy" id="1247510"/>
    <lineage>
        <taxon>Bacteria</taxon>
        <taxon>Pseudomonadati</taxon>
        <taxon>Pseudomonadota</taxon>
        <taxon>Betaproteobacteria</taxon>
        <taxon>Burkholderiales</taxon>
        <taxon>Alcaligenaceae</taxon>
        <taxon>Verticiella</taxon>
    </lineage>
</organism>
<keyword evidence="2 5" id="KW-0238">DNA-binding</keyword>
<reference evidence="5 6" key="1">
    <citation type="submission" date="2019-07" db="EMBL/GenBank/DDBJ databases">
        <title>Qingshengfaniella alkalisoli gen. nov., sp. nov., isolated from saline soil.</title>
        <authorList>
            <person name="Xu L."/>
            <person name="Huang X.-X."/>
            <person name="Sun J.-Q."/>
        </authorList>
    </citation>
    <scope>NUCLEOTIDE SEQUENCE [LARGE SCALE GENOMIC DNA]</scope>
    <source>
        <strain evidence="5 6">DSM 27279</strain>
    </source>
</reference>
<comment type="similarity">
    <text evidence="1 3">Belongs to the bacterial histone-like protein family.</text>
</comment>
<name>A0A556AXJ1_9BURK</name>
<dbReference type="GO" id="GO:0030527">
    <property type="term" value="F:structural constituent of chromatin"/>
    <property type="evidence" value="ECO:0007669"/>
    <property type="project" value="InterPro"/>
</dbReference>
<protein>
    <submittedName>
        <fullName evidence="5">DNA-binding protein</fullName>
    </submittedName>
</protein>
<evidence type="ECO:0000256" key="2">
    <source>
        <dbReference type="ARBA" id="ARBA00023125"/>
    </source>
</evidence>
<evidence type="ECO:0000313" key="5">
    <source>
        <dbReference type="EMBL" id="TSH97165.1"/>
    </source>
</evidence>
<dbReference type="InterPro" id="IPR000119">
    <property type="entry name" value="Hist_DNA-bd"/>
</dbReference>
<dbReference type="InterPro" id="IPR010992">
    <property type="entry name" value="IHF-like_DNA-bd_dom_sf"/>
</dbReference>
<sequence length="183" mass="18799">MAVAKKSPKKPVVKSAVKAAKQPAAKPAAKAPAKAAQTAVRTAAKKAAVKAPAKSAAPAKAATKAVKAAKTPAKTAAALKPIKSGFTKVSLIKHLAEQASADVKIVKSIVAALEDTILGAIHKRGAGEFTLPGLLKISTQKVPARKKGVRKDPFTGLEREFPAKPASVRVKARALKKLKDAAI</sequence>
<evidence type="ECO:0000256" key="1">
    <source>
        <dbReference type="ARBA" id="ARBA00010529"/>
    </source>
</evidence>
<comment type="caution">
    <text evidence="5">The sequence shown here is derived from an EMBL/GenBank/DDBJ whole genome shotgun (WGS) entry which is preliminary data.</text>
</comment>
<dbReference type="SMART" id="SM00411">
    <property type="entry name" value="BHL"/>
    <property type="match status" value="1"/>
</dbReference>
<evidence type="ECO:0000313" key="6">
    <source>
        <dbReference type="Proteomes" id="UP000318405"/>
    </source>
</evidence>
<keyword evidence="6" id="KW-1185">Reference proteome</keyword>
<feature type="region of interest" description="Disordered" evidence="4">
    <location>
        <begin position="1"/>
        <end position="33"/>
    </location>
</feature>
<dbReference type="EMBL" id="VLTJ01000011">
    <property type="protein sequence ID" value="TSH97165.1"/>
    <property type="molecule type" value="Genomic_DNA"/>
</dbReference>
<accession>A0A556AXJ1</accession>
<feature type="compositionally biased region" description="Basic residues" evidence="4">
    <location>
        <begin position="1"/>
        <end position="12"/>
    </location>
</feature>
<proteinExistence type="inferred from homology"/>
<dbReference type="CDD" id="cd13834">
    <property type="entry name" value="HU_like"/>
    <property type="match status" value="1"/>
</dbReference>
<dbReference type="SUPFAM" id="SSF47729">
    <property type="entry name" value="IHF-like DNA-binding proteins"/>
    <property type="match status" value="1"/>
</dbReference>
<dbReference type="GO" id="GO:0003677">
    <property type="term" value="F:DNA binding"/>
    <property type="evidence" value="ECO:0007669"/>
    <property type="project" value="UniProtKB-KW"/>
</dbReference>
<feature type="compositionally biased region" description="Low complexity" evidence="4">
    <location>
        <begin position="13"/>
        <end position="33"/>
    </location>
</feature>
<dbReference type="AlphaFoldDB" id="A0A556AXJ1"/>
<evidence type="ECO:0000256" key="4">
    <source>
        <dbReference type="SAM" id="MobiDB-lite"/>
    </source>
</evidence>